<dbReference type="OrthoDB" id="787137at2759"/>
<dbReference type="Pfam" id="PF17772">
    <property type="entry name" value="zf-MYST"/>
    <property type="match status" value="1"/>
</dbReference>
<dbReference type="GO" id="GO:0031507">
    <property type="term" value="P:heterochromatin formation"/>
    <property type="evidence" value="ECO:0007669"/>
    <property type="project" value="UniProtKB-ARBA"/>
</dbReference>
<dbReference type="EMBL" id="QEAO01000005">
    <property type="protein sequence ID" value="TPX36268.1"/>
    <property type="molecule type" value="Genomic_DNA"/>
</dbReference>
<feature type="compositionally biased region" description="Acidic residues" evidence="15">
    <location>
        <begin position="562"/>
        <end position="580"/>
    </location>
</feature>
<dbReference type="FunFam" id="3.40.630.30:FF:000001">
    <property type="entry name" value="Histone acetyltransferase"/>
    <property type="match status" value="1"/>
</dbReference>
<comment type="caution">
    <text evidence="18">The sequence shown here is derived from an EMBL/GenBank/DDBJ whole genome shotgun (WGS) entry which is preliminary data.</text>
</comment>
<evidence type="ECO:0000259" key="17">
    <source>
        <dbReference type="PROSITE" id="PS51726"/>
    </source>
</evidence>
<dbReference type="Gene3D" id="3.30.40.10">
    <property type="entry name" value="Zinc/RING finger domain, C3HC4 (zinc finger)"/>
    <property type="match status" value="1"/>
</dbReference>
<dbReference type="Gene3D" id="3.30.60.60">
    <property type="entry name" value="N-acetyl transferase-like"/>
    <property type="match status" value="1"/>
</dbReference>
<dbReference type="STRING" id="1806994.A0A507CA99"/>
<evidence type="ECO:0000256" key="9">
    <source>
        <dbReference type="ARBA" id="ARBA00022990"/>
    </source>
</evidence>
<gene>
    <name evidence="18" type="ORF">SmJEL517_g01663</name>
</gene>
<feature type="region of interest" description="Disordered" evidence="15">
    <location>
        <begin position="249"/>
        <end position="274"/>
    </location>
</feature>
<evidence type="ECO:0000256" key="5">
    <source>
        <dbReference type="ARBA" id="ARBA00022723"/>
    </source>
</evidence>
<dbReference type="EC" id="2.3.1.48" evidence="3 14"/>
<evidence type="ECO:0000313" key="19">
    <source>
        <dbReference type="Proteomes" id="UP000319731"/>
    </source>
</evidence>
<evidence type="ECO:0000256" key="13">
    <source>
        <dbReference type="PROSITE-ProRule" id="PRU00146"/>
    </source>
</evidence>
<dbReference type="GeneID" id="42002888"/>
<dbReference type="InterPro" id="IPR019787">
    <property type="entry name" value="Znf_PHD-finger"/>
</dbReference>
<keyword evidence="19" id="KW-1185">Reference proteome</keyword>
<comment type="similarity">
    <text evidence="2 14">Belongs to the MYST (SAS/MOZ) family.</text>
</comment>
<dbReference type="SUPFAM" id="SSF55729">
    <property type="entry name" value="Acyl-CoA N-acyltransferases (Nat)"/>
    <property type="match status" value="1"/>
</dbReference>
<evidence type="ECO:0000256" key="12">
    <source>
        <dbReference type="PIRSR" id="PIRSR602717-51"/>
    </source>
</evidence>
<dbReference type="GO" id="GO:0006357">
    <property type="term" value="P:regulation of transcription by RNA polymerase II"/>
    <property type="evidence" value="ECO:0007669"/>
    <property type="project" value="TreeGrafter"/>
</dbReference>
<evidence type="ECO:0000256" key="3">
    <source>
        <dbReference type="ARBA" id="ARBA00013184"/>
    </source>
</evidence>
<organism evidence="18 19">
    <name type="scientific">Synchytrium microbalum</name>
    <dbReference type="NCBI Taxonomy" id="1806994"/>
    <lineage>
        <taxon>Eukaryota</taxon>
        <taxon>Fungi</taxon>
        <taxon>Fungi incertae sedis</taxon>
        <taxon>Chytridiomycota</taxon>
        <taxon>Chytridiomycota incertae sedis</taxon>
        <taxon>Chytridiomycetes</taxon>
        <taxon>Synchytriales</taxon>
        <taxon>Synchytriaceae</taxon>
        <taxon>Synchytrium</taxon>
    </lineage>
</organism>
<keyword evidence="7" id="KW-0862">Zinc</keyword>
<evidence type="ECO:0000256" key="8">
    <source>
        <dbReference type="ARBA" id="ARBA00022853"/>
    </source>
</evidence>
<dbReference type="RefSeq" id="XP_031026581.1">
    <property type="nucleotide sequence ID" value="XM_031167591.1"/>
</dbReference>
<dbReference type="PROSITE" id="PS50016">
    <property type="entry name" value="ZF_PHD_2"/>
    <property type="match status" value="1"/>
</dbReference>
<comment type="subcellular location">
    <subcellularLocation>
        <location evidence="1 14">Nucleus</location>
    </subcellularLocation>
</comment>
<evidence type="ECO:0000256" key="14">
    <source>
        <dbReference type="RuleBase" id="RU361211"/>
    </source>
</evidence>
<feature type="region of interest" description="Disordered" evidence="15">
    <location>
        <begin position="103"/>
        <end position="127"/>
    </location>
</feature>
<dbReference type="Proteomes" id="UP000319731">
    <property type="component" value="Unassembled WGS sequence"/>
</dbReference>
<accession>A0A507CA99</accession>
<keyword evidence="9" id="KW-0007">Acetylation</keyword>
<dbReference type="InterPro" id="IPR040706">
    <property type="entry name" value="Zf-MYST"/>
</dbReference>
<dbReference type="Pfam" id="PF01853">
    <property type="entry name" value="MOZ_SAS"/>
    <property type="match status" value="1"/>
</dbReference>
<evidence type="ECO:0000256" key="10">
    <source>
        <dbReference type="ARBA" id="ARBA00023242"/>
    </source>
</evidence>
<dbReference type="InterPro" id="IPR013083">
    <property type="entry name" value="Znf_RING/FYVE/PHD"/>
</dbReference>
<reference evidence="18 19" key="1">
    <citation type="journal article" date="2019" name="Sci. Rep.">
        <title>Comparative genomics of chytrid fungi reveal insights into the obligate biotrophic and pathogenic lifestyle of Synchytrium endobioticum.</title>
        <authorList>
            <person name="van de Vossenberg B.T.L.H."/>
            <person name="Warris S."/>
            <person name="Nguyen H.D.T."/>
            <person name="van Gent-Pelzer M.P.E."/>
            <person name="Joly D.L."/>
            <person name="van de Geest H.C."/>
            <person name="Bonants P.J.M."/>
            <person name="Smith D.S."/>
            <person name="Levesque C.A."/>
            <person name="van der Lee T.A.J."/>
        </authorList>
    </citation>
    <scope>NUCLEOTIDE SEQUENCE [LARGE SCALE GENOMIC DNA]</scope>
    <source>
        <strain evidence="18 19">JEL517</strain>
    </source>
</reference>
<dbReference type="Gene3D" id="3.40.630.30">
    <property type="match status" value="1"/>
</dbReference>
<dbReference type="PANTHER" id="PTHR10615:SF161">
    <property type="entry name" value="HISTONE ACETYLTRANSFERASE KAT7"/>
    <property type="match status" value="1"/>
</dbReference>
<dbReference type="GO" id="GO:0004402">
    <property type="term" value="F:histone acetyltransferase activity"/>
    <property type="evidence" value="ECO:0007669"/>
    <property type="project" value="InterPro"/>
</dbReference>
<dbReference type="Pfam" id="PF00628">
    <property type="entry name" value="PHD"/>
    <property type="match status" value="1"/>
</dbReference>
<feature type="region of interest" description="Disordered" evidence="15">
    <location>
        <begin position="143"/>
        <end position="172"/>
    </location>
</feature>
<evidence type="ECO:0000256" key="15">
    <source>
        <dbReference type="SAM" id="MobiDB-lite"/>
    </source>
</evidence>
<dbReference type="GO" id="GO:0003712">
    <property type="term" value="F:transcription coregulator activity"/>
    <property type="evidence" value="ECO:0007669"/>
    <property type="project" value="TreeGrafter"/>
</dbReference>
<dbReference type="InterPro" id="IPR011011">
    <property type="entry name" value="Znf_FYVE_PHD"/>
</dbReference>
<proteinExistence type="inferred from homology"/>
<feature type="compositionally biased region" description="Polar residues" evidence="15">
    <location>
        <begin position="143"/>
        <end position="152"/>
    </location>
</feature>
<name>A0A507CA99_9FUNG</name>
<evidence type="ECO:0000256" key="1">
    <source>
        <dbReference type="ARBA" id="ARBA00004123"/>
    </source>
</evidence>
<dbReference type="GO" id="GO:0003682">
    <property type="term" value="F:chromatin binding"/>
    <property type="evidence" value="ECO:0007669"/>
    <property type="project" value="TreeGrafter"/>
</dbReference>
<evidence type="ECO:0000313" key="18">
    <source>
        <dbReference type="EMBL" id="TPX36268.1"/>
    </source>
</evidence>
<dbReference type="SMART" id="SM00249">
    <property type="entry name" value="PHD"/>
    <property type="match status" value="2"/>
</dbReference>
<dbReference type="InterPro" id="IPR016181">
    <property type="entry name" value="Acyl_CoA_acyltransferase"/>
</dbReference>
<dbReference type="AlphaFoldDB" id="A0A507CA99"/>
<dbReference type="InterPro" id="IPR002717">
    <property type="entry name" value="HAT_MYST-type"/>
</dbReference>
<feature type="active site" description="Proton donor/acceptor" evidence="12">
    <location>
        <position position="452"/>
    </location>
</feature>
<dbReference type="Gene3D" id="1.10.10.10">
    <property type="entry name" value="Winged helix-like DNA-binding domain superfamily/Winged helix DNA-binding domain"/>
    <property type="match status" value="1"/>
</dbReference>
<protein>
    <recommendedName>
        <fullName evidence="3 14">Histone acetyltransferase</fullName>
        <ecNumber evidence="3 14">2.3.1.48</ecNumber>
    </recommendedName>
</protein>
<sequence length="660" mass="74774">MFDPKLQLTCSSCGLTAHPSCLTKDDITEDMIDMIKSYPWQCADCRTCEACRSGQSEDLLFFCDSCLRGYHTFCVFPPLDEVPTGDWFCNTCKGQRQLTLPVKRGNLADESSPPKRRRKEKPHSPRLPIAQLALIANTIASPASSTTHMSTASPPPQPLTPKRPVKPIPAATPKLPTIKLTVKGSPKIVSIRPPPGLNGEGSSKGDQLAVKDHDTIELFYGGKLNAEEADTKKGLPGKKDRKRFDVAREHSKQYLPPSAHDHPEIEDMQSNDGEEGPAVKIKHVQFGDFEIDTWFASPYPEEFHSQQKLFLCEYCLKYMKSSYMLGRHKLKCPLTHPPGDEIYKDGIVSIFEVDGRKNKIYCQNLCLLVKMFLDHKTLYYDVEPFLFYVMTEKDDTGHHFVGYFSKEKRSAANYNLSCIMTLPIHQRKGYGNFLIDFSYLLSKKEGKPGSPEKPLSDLGLLSYRNYWRTVIMQELATNPTTLSIQELCERTCVTIDDIVSTLTNMDMIMKNAYGDYVIRYNYELITAFLDNMAKKNYTTVKPDLLRWSPFLFKAANNPPPEEVQEEEEEGTNGETVGDEDDKQRKVAGDKDDKQRKKSAEVEGEEEVEDEQEDEDEDEENSEEEEADAEEEEEEEGDEGEDDSESDVYKERGRGSSSSSF</sequence>
<dbReference type="InterPro" id="IPR036388">
    <property type="entry name" value="WH-like_DNA-bd_sf"/>
</dbReference>
<evidence type="ECO:0000256" key="11">
    <source>
        <dbReference type="ARBA" id="ARBA00045805"/>
    </source>
</evidence>
<evidence type="ECO:0000256" key="7">
    <source>
        <dbReference type="ARBA" id="ARBA00022833"/>
    </source>
</evidence>
<keyword evidence="8" id="KW-0156">Chromatin regulator</keyword>
<feature type="region of interest" description="Disordered" evidence="15">
    <location>
        <begin position="555"/>
        <end position="660"/>
    </location>
</feature>
<keyword evidence="10 14" id="KW-0539">Nucleus</keyword>
<evidence type="ECO:0000256" key="4">
    <source>
        <dbReference type="ARBA" id="ARBA00022679"/>
    </source>
</evidence>
<dbReference type="InterPro" id="IPR019786">
    <property type="entry name" value="Zinc_finger_PHD-type_CS"/>
</dbReference>
<comment type="function">
    <text evidence="11">Catalytic component of the NuA4 histone acetyltransferase (HAT) complex which is involved in epigenetic transcriptional activation of selected genes principally by acetylation of nucleosomal histones H4, H3, H2B, H2A and H2A variant H2A.Z. Acetylates histone H4 to form H4K5ac, H4K8ac, H4K12ac and H4K16ac, histone H3 to form H3K14ac, and histone H2A to form H2AK4ac and H2AK7ac. The NuA4 complex is involved in the DNA damage response and is required for chromosome segregation. The NuA4 complex plays a direct role in repair of DNA double-strand breaks (DSBs) through homologous recombination. Recruitment to promoters depends on H3K4me. Also acetylates non-histone proteins. In addition to protein acetyltransferase, can use different acyl-CoA substrates, such as 2-hydroxyisobutanoyl-CoA (2-hydroxyisobutyryl-CoA) or (2E)-butenoyl-CoA (crotonyl-CoA), and is able to mediate protein 2-hydroxyisobutyrylation and crotonylation, respectively.</text>
</comment>
<evidence type="ECO:0000256" key="2">
    <source>
        <dbReference type="ARBA" id="ARBA00010107"/>
    </source>
</evidence>
<dbReference type="PANTHER" id="PTHR10615">
    <property type="entry name" value="HISTONE ACETYLTRANSFERASE"/>
    <property type="match status" value="1"/>
</dbReference>
<dbReference type="InterPro" id="IPR050603">
    <property type="entry name" value="MYST_HAT"/>
</dbReference>
<feature type="compositionally biased region" description="Acidic residues" evidence="15">
    <location>
        <begin position="601"/>
        <end position="645"/>
    </location>
</feature>
<keyword evidence="4" id="KW-0808">Transferase</keyword>
<feature type="domain" description="PHD-type" evidence="16">
    <location>
        <begin position="45"/>
        <end position="95"/>
    </location>
</feature>
<dbReference type="SUPFAM" id="SSF57903">
    <property type="entry name" value="FYVE/PHD zinc finger"/>
    <property type="match status" value="1"/>
</dbReference>
<dbReference type="GO" id="GO:1990467">
    <property type="term" value="C:NuA3a histone acetyltransferase complex"/>
    <property type="evidence" value="ECO:0007669"/>
    <property type="project" value="TreeGrafter"/>
</dbReference>
<dbReference type="PROSITE" id="PS51726">
    <property type="entry name" value="MYST_HAT"/>
    <property type="match status" value="1"/>
</dbReference>
<dbReference type="FunFam" id="1.10.10.10:FF:000022">
    <property type="entry name" value="Histone acetyltransferase"/>
    <property type="match status" value="1"/>
</dbReference>
<feature type="compositionally biased region" description="Basic and acidic residues" evidence="15">
    <location>
        <begin position="581"/>
        <end position="600"/>
    </location>
</feature>
<dbReference type="InterPro" id="IPR001965">
    <property type="entry name" value="Znf_PHD"/>
</dbReference>
<keyword evidence="6 13" id="KW-0863">Zinc-finger</keyword>
<dbReference type="PROSITE" id="PS01359">
    <property type="entry name" value="ZF_PHD_1"/>
    <property type="match status" value="1"/>
</dbReference>
<feature type="domain" description="MYST-type HAT" evidence="17">
    <location>
        <begin position="276"/>
        <end position="549"/>
    </location>
</feature>
<evidence type="ECO:0000259" key="16">
    <source>
        <dbReference type="PROSITE" id="PS50016"/>
    </source>
</evidence>
<evidence type="ECO:0000256" key="6">
    <source>
        <dbReference type="ARBA" id="ARBA00022771"/>
    </source>
</evidence>
<dbReference type="GO" id="GO:0008270">
    <property type="term" value="F:zinc ion binding"/>
    <property type="evidence" value="ECO:0007669"/>
    <property type="project" value="UniProtKB-KW"/>
</dbReference>
<comment type="catalytic activity">
    <reaction evidence="14">
        <text>L-lysyl-[protein] + acetyl-CoA = N(6)-acetyl-L-lysyl-[protein] + CoA + H(+)</text>
        <dbReference type="Rhea" id="RHEA:45948"/>
        <dbReference type="Rhea" id="RHEA-COMP:9752"/>
        <dbReference type="Rhea" id="RHEA-COMP:10731"/>
        <dbReference type="ChEBI" id="CHEBI:15378"/>
        <dbReference type="ChEBI" id="CHEBI:29969"/>
        <dbReference type="ChEBI" id="CHEBI:57287"/>
        <dbReference type="ChEBI" id="CHEBI:57288"/>
        <dbReference type="ChEBI" id="CHEBI:61930"/>
        <dbReference type="EC" id="2.3.1.48"/>
    </reaction>
</comment>
<dbReference type="GO" id="GO:0005634">
    <property type="term" value="C:nucleus"/>
    <property type="evidence" value="ECO:0007669"/>
    <property type="project" value="UniProtKB-SubCell"/>
</dbReference>
<keyword evidence="5" id="KW-0479">Metal-binding</keyword>
<dbReference type="FunFam" id="3.30.60.60:FF:000001">
    <property type="entry name" value="Histone acetyltransferase"/>
    <property type="match status" value="1"/>
</dbReference>
<dbReference type="CDD" id="cd15545">
    <property type="entry name" value="PHD_BAZ2A_like"/>
    <property type="match status" value="1"/>
</dbReference>